<dbReference type="SUPFAM" id="SSF52540">
    <property type="entry name" value="P-loop containing nucleoside triphosphate hydrolases"/>
    <property type="match status" value="1"/>
</dbReference>
<dbReference type="CDD" id="cd00267">
    <property type="entry name" value="ABC_ATPase"/>
    <property type="match status" value="1"/>
</dbReference>
<evidence type="ECO:0000259" key="1">
    <source>
        <dbReference type="SMART" id="SM00382"/>
    </source>
</evidence>
<comment type="caution">
    <text evidence="2">The sequence shown here is derived from an EMBL/GenBank/DDBJ whole genome shotgun (WGS) entry which is preliminary data.</text>
</comment>
<dbReference type="InterPro" id="IPR003593">
    <property type="entry name" value="AAA+_ATPase"/>
</dbReference>
<dbReference type="EMBL" id="JYFQ01000035">
    <property type="protein sequence ID" value="KKZ14284.1"/>
    <property type="molecule type" value="Genomic_DNA"/>
</dbReference>
<dbReference type="Pfam" id="PF13175">
    <property type="entry name" value="AAA_15"/>
    <property type="match status" value="1"/>
</dbReference>
<organism evidence="2 3">
    <name type="scientific">Candidatus Synechococcus spongiarum 15L</name>
    <dbReference type="NCBI Taxonomy" id="1608419"/>
    <lineage>
        <taxon>Bacteria</taxon>
        <taxon>Bacillati</taxon>
        <taxon>Cyanobacteriota</taxon>
        <taxon>Cyanophyceae</taxon>
        <taxon>Synechococcales</taxon>
        <taxon>Synechococcaceae</taxon>
        <taxon>Synechococcus</taxon>
    </lineage>
</organism>
<dbReference type="InterPro" id="IPR041685">
    <property type="entry name" value="AAA_GajA/Old/RecF-like"/>
</dbReference>
<accession>A0A0G8AY50</accession>
<dbReference type="Pfam" id="PF13304">
    <property type="entry name" value="AAA_21"/>
    <property type="match status" value="1"/>
</dbReference>
<name>A0A0G8AY50_9SYNE</name>
<reference evidence="2 3" key="1">
    <citation type="submission" date="2015-02" db="EMBL/GenBank/DDBJ databases">
        <authorList>
            <person name="Slaby B."/>
            <person name="Hentschel U."/>
        </authorList>
    </citation>
    <scope>NUCLEOTIDE SEQUENCE [LARGE SCALE GENOMIC DNA]</scope>
    <source>
        <strain evidence="2">15L</strain>
    </source>
</reference>
<feature type="domain" description="AAA+ ATPase" evidence="1">
    <location>
        <begin position="20"/>
        <end position="342"/>
    </location>
</feature>
<dbReference type="PATRIC" id="fig|1608419.3.peg.1606"/>
<dbReference type="AlphaFoldDB" id="A0A0G8AY50"/>
<protein>
    <recommendedName>
        <fullName evidence="1">AAA+ ATPase domain-containing protein</fullName>
    </recommendedName>
</protein>
<dbReference type="InterPro" id="IPR051396">
    <property type="entry name" value="Bact_Antivir_Def_Nuclease"/>
</dbReference>
<proteinExistence type="predicted"/>
<reference evidence="2 3" key="2">
    <citation type="submission" date="2015-05" db="EMBL/GenBank/DDBJ databases">
        <title>Lifestyle Evolution in Cyanobacterial Symbionts of Sponges.</title>
        <authorList>
            <person name="Burgsdorf I."/>
            <person name="Slaby B.M."/>
            <person name="Handley K.M."/>
            <person name="Haber M."/>
            <person name="Blom J."/>
            <person name="Marshall C.W."/>
            <person name="Gilbert J.A."/>
            <person name="Hentschel U."/>
            <person name="Steindler L."/>
        </authorList>
    </citation>
    <scope>NUCLEOTIDE SEQUENCE [LARGE SCALE GENOMIC DNA]</scope>
    <source>
        <strain evidence="2">15L</strain>
    </source>
</reference>
<dbReference type="PANTHER" id="PTHR43581">
    <property type="entry name" value="ATP/GTP PHOSPHATASE"/>
    <property type="match status" value="1"/>
</dbReference>
<gene>
    <name evidence="2" type="ORF">TQ37_01515</name>
</gene>
<dbReference type="GO" id="GO:0005524">
    <property type="term" value="F:ATP binding"/>
    <property type="evidence" value="ECO:0007669"/>
    <property type="project" value="InterPro"/>
</dbReference>
<dbReference type="SMART" id="SM00382">
    <property type="entry name" value="AAA"/>
    <property type="match status" value="1"/>
</dbReference>
<evidence type="ECO:0000313" key="3">
    <source>
        <dbReference type="Proteomes" id="UP000035037"/>
    </source>
</evidence>
<dbReference type="InterPro" id="IPR027417">
    <property type="entry name" value="P-loop_NTPase"/>
</dbReference>
<sequence>MLIKLRARNFKCFEDVEIALENPVVLIGPNNSGKTTVLQALALWTIGLQRWQEKRSERQSEARKRPGVTINRQDLLTIPHPQANLLWRDLQTRFTSRSGDGKQETQNIRIELIVSGVGDQGAWECGLEFDYANSESFYCRPLRRNDDPQERMPVPEQAAGVKVAFLPPMSGLAAVETRLDPGALNVRIGEGRTAEVLRNLCYILSQKQPGQWDELTSQIDKLFGVQLNPPRYLQERGEITMKYQQKHSRKKGKALELDLSSSGRGLQQTLLILVYMYANPGAVVLLDEPDAHLEILRQRQIYTCIKELAEKRNNQIMIASHSEVLLNEAATGQDQVIACVGHPHTLIQGKRNEILKALALLGFEDYYQAEQTGWVLYLEGSTDLRILQAFAERLNHTDAQKVLARPFVKYVCNNLNQARQHYYGLREASPSLRGLALFDRLEDNNDVLPNDSVDPSQAILQVLMWERNEIENYFCSRETLQAYADPTVKNQTEPQPQLTIQVEIQRKAMNEAIEEITNALQSLGKGSPWDASVKASEDVLLPIFKAYSRRLDIYNAMSKKDLYKLVACIPSASDVDPEVTRKLDAIAAAAAQPTAERESDYSLSPS</sequence>
<dbReference type="Proteomes" id="UP000035037">
    <property type="component" value="Unassembled WGS sequence"/>
</dbReference>
<evidence type="ECO:0000313" key="2">
    <source>
        <dbReference type="EMBL" id="KKZ14284.1"/>
    </source>
</evidence>
<dbReference type="PANTHER" id="PTHR43581:SF2">
    <property type="entry name" value="EXCINUCLEASE ATPASE SUBUNIT"/>
    <property type="match status" value="1"/>
</dbReference>
<dbReference type="GO" id="GO:0016887">
    <property type="term" value="F:ATP hydrolysis activity"/>
    <property type="evidence" value="ECO:0007669"/>
    <property type="project" value="InterPro"/>
</dbReference>
<dbReference type="Gene3D" id="3.40.50.300">
    <property type="entry name" value="P-loop containing nucleotide triphosphate hydrolases"/>
    <property type="match status" value="2"/>
</dbReference>
<dbReference type="InterPro" id="IPR003959">
    <property type="entry name" value="ATPase_AAA_core"/>
</dbReference>